<dbReference type="Ensembl" id="ENSSHAT00000005884.2">
    <property type="protein sequence ID" value="ENSSHAP00000005830.2"/>
    <property type="gene ID" value="ENSSHAG00000005087.2"/>
</dbReference>
<feature type="compositionally biased region" description="Basic and acidic residues" evidence="15">
    <location>
        <begin position="186"/>
        <end position="199"/>
    </location>
</feature>
<evidence type="ECO:0000256" key="3">
    <source>
        <dbReference type="ARBA" id="ARBA00006991"/>
    </source>
</evidence>
<evidence type="ECO:0000259" key="17">
    <source>
        <dbReference type="PROSITE" id="PS50804"/>
    </source>
</evidence>
<dbReference type="Gene3D" id="3.30.160.60">
    <property type="entry name" value="Classic Zinc Finger"/>
    <property type="match status" value="7"/>
</dbReference>
<dbReference type="FunFam" id="3.30.160.60:FF:002254">
    <property type="entry name" value="Zinc finger protein 540"/>
    <property type="match status" value="1"/>
</dbReference>
<dbReference type="PROSITE" id="PS00028">
    <property type="entry name" value="ZINC_FINGER_C2H2_1"/>
    <property type="match status" value="7"/>
</dbReference>
<feature type="domain" description="C2H2-type" evidence="16">
    <location>
        <begin position="406"/>
        <end position="433"/>
    </location>
</feature>
<dbReference type="FunFam" id="3.30.160.60:FF:001697">
    <property type="entry name" value="zinc finger protein 623"/>
    <property type="match status" value="1"/>
</dbReference>
<dbReference type="CDD" id="cd07936">
    <property type="entry name" value="SCAN"/>
    <property type="match status" value="1"/>
</dbReference>
<keyword evidence="12" id="KW-0804">Transcription</keyword>
<evidence type="ECO:0000256" key="5">
    <source>
        <dbReference type="ARBA" id="ARBA00022723"/>
    </source>
</evidence>
<comment type="function">
    <text evidence="1">May be involved in transcriptional regulation.</text>
</comment>
<keyword evidence="19" id="KW-1185">Reference proteome</keyword>
<dbReference type="FunFam" id="3.30.160.60:FF:000224">
    <property type="entry name" value="Zinc finger protein 329"/>
    <property type="match status" value="1"/>
</dbReference>
<dbReference type="FunFam" id="3.30.160.60:FF:000352">
    <property type="entry name" value="zinc finger protein 3 homolog"/>
    <property type="match status" value="1"/>
</dbReference>
<dbReference type="Proteomes" id="UP000007648">
    <property type="component" value="Unassembled WGS sequence"/>
</dbReference>
<reference evidence="18" key="2">
    <citation type="submission" date="2025-08" db="UniProtKB">
        <authorList>
            <consortium name="Ensembl"/>
        </authorList>
    </citation>
    <scope>IDENTIFICATION</scope>
</reference>
<reference evidence="18 19" key="1">
    <citation type="journal article" date="2011" name="Proc. Natl. Acad. Sci. U.S.A.">
        <title>Genetic diversity and population structure of the endangered marsupial Sarcophilus harrisii (Tasmanian devil).</title>
        <authorList>
            <person name="Miller W."/>
            <person name="Hayes V.M."/>
            <person name="Ratan A."/>
            <person name="Petersen D.C."/>
            <person name="Wittekindt N.E."/>
            <person name="Miller J."/>
            <person name="Walenz B."/>
            <person name="Knight J."/>
            <person name="Qi J."/>
            <person name="Zhao F."/>
            <person name="Wang Q."/>
            <person name="Bedoya-Reina O.C."/>
            <person name="Katiyar N."/>
            <person name="Tomsho L.P."/>
            <person name="Kasson L.M."/>
            <person name="Hardie R.A."/>
            <person name="Woodbridge P."/>
            <person name="Tindall E.A."/>
            <person name="Bertelsen M.F."/>
            <person name="Dixon D."/>
            <person name="Pyecroft S."/>
            <person name="Helgen K.M."/>
            <person name="Lesk A.M."/>
            <person name="Pringle T.H."/>
            <person name="Patterson N."/>
            <person name="Zhang Y."/>
            <person name="Kreiss A."/>
            <person name="Woods G.M."/>
            <person name="Jones M.E."/>
            <person name="Schuster S.C."/>
        </authorList>
    </citation>
    <scope>NUCLEOTIDE SEQUENCE [LARGE SCALE GENOMIC DNA]</scope>
</reference>
<feature type="region of interest" description="Disordered" evidence="15">
    <location>
        <begin position="185"/>
        <end position="211"/>
    </location>
</feature>
<keyword evidence="9" id="KW-0832">Ubl conjugation</keyword>
<evidence type="ECO:0000256" key="11">
    <source>
        <dbReference type="ARBA" id="ARBA00023125"/>
    </source>
</evidence>
<dbReference type="PANTHER" id="PTHR23226">
    <property type="entry name" value="ZINC FINGER AND SCAN DOMAIN-CONTAINING"/>
    <property type="match status" value="1"/>
</dbReference>
<dbReference type="PROSITE" id="PS50157">
    <property type="entry name" value="ZINC_FINGER_C2H2_2"/>
    <property type="match status" value="7"/>
</dbReference>
<sequence>MSAKYSRTLPLQEEEGLLIVKIEDPEDYAWEQRSCLQGNNPLYQEIFRQRFRQFAYHLTPGPREALCRLRELCHQWLKPEMHTKEQILELLVLEQFLTILPEELRTWVQERQPRNGEEAVTVLEDLEKELDEPVQQVQNYGNGPEVVWKEMTPPGTSKESLTMQSIETQLKYEPKESYPLQNDFQSKTENKWSSHKQETSETESLRATSETPQGYITQGLALEKHCECEDTLENDHRNPTGERLDGSDLQKQDFMQETITHSIIPPIKADFEQKECKKSCSLGSAVVHDKEKLLKCDICDQIFKENSALFEHKRIHNGRKYYECNECGKIFRWSSHLVQHQRIHTGEKPYECNECGKAFRGSSDLIQHRRIHTGEKPYKCKECGKAFSQSSKLIRHQRIHSGEKPYECNECGKSFSQISVLIRHKRIHTGENPYECNECGKAFNQNSALTQHQRIHTGEKPYECNECRKNFRHRSGLIRHQRIHTRK</sequence>
<accession>G3VRM5</accession>
<dbReference type="SMART" id="SM00431">
    <property type="entry name" value="SCAN"/>
    <property type="match status" value="1"/>
</dbReference>
<dbReference type="GO" id="GO:0000981">
    <property type="term" value="F:DNA-binding transcription factor activity, RNA polymerase II-specific"/>
    <property type="evidence" value="ECO:0007669"/>
    <property type="project" value="TreeGrafter"/>
</dbReference>
<keyword evidence="10" id="KW-0805">Transcription regulation</keyword>
<dbReference type="FunFam" id="1.10.4020.10:FF:000001">
    <property type="entry name" value="zinc finger protein 263 isoform X1"/>
    <property type="match status" value="1"/>
</dbReference>
<dbReference type="GeneID" id="100917255"/>
<keyword evidence="13" id="KW-0539">Nucleus</keyword>
<comment type="subcellular location">
    <subcellularLocation>
        <location evidence="2">Nucleus</location>
    </subcellularLocation>
</comment>
<evidence type="ECO:0000256" key="13">
    <source>
        <dbReference type="ARBA" id="ARBA00023242"/>
    </source>
</evidence>
<dbReference type="GO" id="GO:0000978">
    <property type="term" value="F:RNA polymerase II cis-regulatory region sequence-specific DNA binding"/>
    <property type="evidence" value="ECO:0007669"/>
    <property type="project" value="TreeGrafter"/>
</dbReference>
<dbReference type="KEGG" id="shr:100917255"/>
<evidence type="ECO:0000256" key="15">
    <source>
        <dbReference type="SAM" id="MobiDB-lite"/>
    </source>
</evidence>
<dbReference type="PROSITE" id="PS50804">
    <property type="entry name" value="SCAN_BOX"/>
    <property type="match status" value="1"/>
</dbReference>
<name>G3VRM5_SARHA</name>
<evidence type="ECO:0000256" key="4">
    <source>
        <dbReference type="ARBA" id="ARBA00022499"/>
    </source>
</evidence>
<evidence type="ECO:0000256" key="6">
    <source>
        <dbReference type="ARBA" id="ARBA00022737"/>
    </source>
</evidence>
<dbReference type="InterPro" id="IPR038269">
    <property type="entry name" value="SCAN_sf"/>
</dbReference>
<evidence type="ECO:0000256" key="9">
    <source>
        <dbReference type="ARBA" id="ARBA00022843"/>
    </source>
</evidence>
<dbReference type="GeneTree" id="ENSGT00940000162162"/>
<evidence type="ECO:0000256" key="10">
    <source>
        <dbReference type="ARBA" id="ARBA00023015"/>
    </source>
</evidence>
<feature type="domain" description="C2H2-type" evidence="16">
    <location>
        <begin position="294"/>
        <end position="321"/>
    </location>
</feature>
<organism evidence="18 19">
    <name type="scientific">Sarcophilus harrisii</name>
    <name type="common">Tasmanian devil</name>
    <name type="synonym">Sarcophilus laniarius</name>
    <dbReference type="NCBI Taxonomy" id="9305"/>
    <lineage>
        <taxon>Eukaryota</taxon>
        <taxon>Metazoa</taxon>
        <taxon>Chordata</taxon>
        <taxon>Craniata</taxon>
        <taxon>Vertebrata</taxon>
        <taxon>Euteleostomi</taxon>
        <taxon>Mammalia</taxon>
        <taxon>Metatheria</taxon>
        <taxon>Dasyuromorphia</taxon>
        <taxon>Dasyuridae</taxon>
        <taxon>Sarcophilus</taxon>
    </lineage>
</organism>
<keyword evidence="11" id="KW-0238">DNA-binding</keyword>
<gene>
    <name evidence="18" type="primary">LOC100917255</name>
</gene>
<dbReference type="RefSeq" id="XP_012404142.2">
    <property type="nucleotide sequence ID" value="XM_012548688.3"/>
</dbReference>
<evidence type="ECO:0000256" key="8">
    <source>
        <dbReference type="ARBA" id="ARBA00022833"/>
    </source>
</evidence>
<keyword evidence="6" id="KW-0677">Repeat</keyword>
<dbReference type="InterPro" id="IPR036236">
    <property type="entry name" value="Znf_C2H2_sf"/>
</dbReference>
<evidence type="ECO:0000256" key="2">
    <source>
        <dbReference type="ARBA" id="ARBA00004123"/>
    </source>
</evidence>
<keyword evidence="5" id="KW-0479">Metal-binding</keyword>
<evidence type="ECO:0000256" key="7">
    <source>
        <dbReference type="ARBA" id="ARBA00022771"/>
    </source>
</evidence>
<evidence type="ECO:0000256" key="1">
    <source>
        <dbReference type="ARBA" id="ARBA00003767"/>
    </source>
</evidence>
<dbReference type="FunFam" id="3.30.160.60:FF:000052">
    <property type="entry name" value="zinc finger protein 546 isoform X1"/>
    <property type="match status" value="1"/>
</dbReference>
<dbReference type="SMART" id="SM00355">
    <property type="entry name" value="ZnF_C2H2"/>
    <property type="match status" value="7"/>
</dbReference>
<keyword evidence="4" id="KW-1017">Isopeptide bond</keyword>
<dbReference type="Pfam" id="PF00096">
    <property type="entry name" value="zf-C2H2"/>
    <property type="match status" value="7"/>
</dbReference>
<dbReference type="InterPro" id="IPR013087">
    <property type="entry name" value="Znf_C2H2_type"/>
</dbReference>
<dbReference type="GO" id="GO:0008270">
    <property type="term" value="F:zinc ion binding"/>
    <property type="evidence" value="ECO:0007669"/>
    <property type="project" value="UniProtKB-KW"/>
</dbReference>
<dbReference type="AlphaFoldDB" id="G3VRM5"/>
<dbReference type="SUPFAM" id="SSF47353">
    <property type="entry name" value="Retrovirus capsid dimerization domain-like"/>
    <property type="match status" value="1"/>
</dbReference>
<evidence type="ECO:0000313" key="19">
    <source>
        <dbReference type="Proteomes" id="UP000007648"/>
    </source>
</evidence>
<feature type="domain" description="C2H2-type" evidence="16">
    <location>
        <begin position="322"/>
        <end position="349"/>
    </location>
</feature>
<feature type="domain" description="C2H2-type" evidence="16">
    <location>
        <begin position="350"/>
        <end position="377"/>
    </location>
</feature>
<dbReference type="GO" id="GO:0005634">
    <property type="term" value="C:nucleus"/>
    <property type="evidence" value="ECO:0007669"/>
    <property type="project" value="UniProtKB-SubCell"/>
</dbReference>
<keyword evidence="7 14" id="KW-0863">Zinc-finger</keyword>
<dbReference type="Gene3D" id="1.10.4020.10">
    <property type="entry name" value="DNA breaking-rejoining enzymes"/>
    <property type="match status" value="1"/>
</dbReference>
<protein>
    <submittedName>
        <fullName evidence="18">Uncharacterized protein</fullName>
    </submittedName>
</protein>
<dbReference type="InParanoid" id="G3VRM5"/>
<evidence type="ECO:0000256" key="12">
    <source>
        <dbReference type="ARBA" id="ARBA00023163"/>
    </source>
</evidence>
<feature type="domain" description="C2H2-type" evidence="16">
    <location>
        <begin position="378"/>
        <end position="405"/>
    </location>
</feature>
<evidence type="ECO:0000256" key="14">
    <source>
        <dbReference type="PROSITE-ProRule" id="PRU00042"/>
    </source>
</evidence>
<feature type="domain" description="SCAN box" evidence="17">
    <location>
        <begin position="48"/>
        <end position="130"/>
    </location>
</feature>
<dbReference type="OrthoDB" id="6077919at2759"/>
<feature type="domain" description="C2H2-type" evidence="16">
    <location>
        <begin position="434"/>
        <end position="461"/>
    </location>
</feature>
<comment type="similarity">
    <text evidence="3">Belongs to the krueppel C2H2-type zinc-finger protein family.</text>
</comment>
<reference evidence="18" key="3">
    <citation type="submission" date="2025-09" db="UniProtKB">
        <authorList>
            <consortium name="Ensembl"/>
        </authorList>
    </citation>
    <scope>IDENTIFICATION</scope>
</reference>
<dbReference type="InterPro" id="IPR003309">
    <property type="entry name" value="SCAN_dom"/>
</dbReference>
<evidence type="ECO:0000259" key="16">
    <source>
        <dbReference type="PROSITE" id="PS50157"/>
    </source>
</evidence>
<dbReference type="Pfam" id="PF02023">
    <property type="entry name" value="SCAN"/>
    <property type="match status" value="1"/>
</dbReference>
<keyword evidence="8" id="KW-0862">Zinc</keyword>
<dbReference type="FunFam" id="3.30.160.60:FF:000944">
    <property type="entry name" value="zinc finger protein 232 isoform X1"/>
    <property type="match status" value="1"/>
</dbReference>
<proteinExistence type="inferred from homology"/>
<dbReference type="SUPFAM" id="SSF57667">
    <property type="entry name" value="beta-beta-alpha zinc fingers"/>
    <property type="match status" value="4"/>
</dbReference>
<evidence type="ECO:0000313" key="18">
    <source>
        <dbReference type="Ensembl" id="ENSSHAP00000005830.2"/>
    </source>
</evidence>
<feature type="domain" description="C2H2-type" evidence="16">
    <location>
        <begin position="462"/>
        <end position="487"/>
    </location>
</feature>
<dbReference type="PANTHER" id="PTHR23226:SF366">
    <property type="entry name" value="ZINC FINGER PROTEIN ZFP2"/>
    <property type="match status" value="1"/>
</dbReference>